<keyword evidence="4" id="KW-0812">Transmembrane</keyword>
<dbReference type="AlphaFoldDB" id="A0A7R9L5E5"/>
<dbReference type="PANTHER" id="PTHR44809">
    <property type="match status" value="1"/>
</dbReference>
<dbReference type="InterPro" id="IPR013618">
    <property type="entry name" value="TMTC_DUF1736"/>
</dbReference>
<dbReference type="PANTHER" id="PTHR44809:SF1">
    <property type="entry name" value="PROTEIN O-MANNOSYL-TRANSFERASE TMTC1"/>
    <property type="match status" value="1"/>
</dbReference>
<keyword evidence="1" id="KW-0677">Repeat</keyword>
<feature type="transmembrane region" description="Helical" evidence="4">
    <location>
        <begin position="76"/>
        <end position="97"/>
    </location>
</feature>
<evidence type="ECO:0000313" key="7">
    <source>
        <dbReference type="Proteomes" id="UP000759131"/>
    </source>
</evidence>
<sequence>RVDEKNPIGVSVSEANKVWLILSLCVRIQLLGGSLPVFTEQDNPTSFSKSSLTRFLTYSYLSSFNARLLLSPATLAYDWQMGSIQLITILVLALIIWKLCQTSVSSRDDQDLSNRTLCVGITLLILPYIPASNLFVTVGFVVAERVLYIPSIGMIVLVCTGLQRLTQSKSIFAKKLVPIIRSAMFALILIFAIKTVKQNRSGLRSLPQNAKTHYNYANLQKDLGNIELAMKHYTSALSSIHKYKL</sequence>
<feature type="non-terminal residue" evidence="6">
    <location>
        <position position="1"/>
    </location>
</feature>
<name>A0A7R9L5E5_9ACAR</name>
<keyword evidence="7" id="KW-1185">Reference proteome</keyword>
<protein>
    <recommendedName>
        <fullName evidence="5">DUF1736 domain-containing protein</fullName>
    </recommendedName>
</protein>
<dbReference type="Pfam" id="PF08409">
    <property type="entry name" value="TMTC_DUF1736"/>
    <property type="match status" value="1"/>
</dbReference>
<evidence type="ECO:0000259" key="5">
    <source>
        <dbReference type="Pfam" id="PF08409"/>
    </source>
</evidence>
<evidence type="ECO:0000256" key="3">
    <source>
        <dbReference type="ARBA" id="ARBA00023136"/>
    </source>
</evidence>
<dbReference type="Proteomes" id="UP000759131">
    <property type="component" value="Unassembled WGS sequence"/>
</dbReference>
<proteinExistence type="predicted"/>
<keyword evidence="4" id="KW-1133">Transmembrane helix</keyword>
<evidence type="ECO:0000256" key="4">
    <source>
        <dbReference type="SAM" id="Phobius"/>
    </source>
</evidence>
<dbReference type="EMBL" id="CAJPIZ010016402">
    <property type="protein sequence ID" value="CAG2115690.1"/>
    <property type="molecule type" value="Genomic_DNA"/>
</dbReference>
<evidence type="ECO:0000256" key="1">
    <source>
        <dbReference type="ARBA" id="ARBA00022737"/>
    </source>
</evidence>
<feature type="transmembrane region" description="Helical" evidence="4">
    <location>
        <begin position="147"/>
        <end position="166"/>
    </location>
</feature>
<dbReference type="EMBL" id="OC870977">
    <property type="protein sequence ID" value="CAD7635260.1"/>
    <property type="molecule type" value="Genomic_DNA"/>
</dbReference>
<feature type="non-terminal residue" evidence="6">
    <location>
        <position position="245"/>
    </location>
</feature>
<feature type="transmembrane region" description="Helical" evidence="4">
    <location>
        <begin position="178"/>
        <end position="196"/>
    </location>
</feature>
<evidence type="ECO:0000256" key="2">
    <source>
        <dbReference type="ARBA" id="ARBA00022803"/>
    </source>
</evidence>
<keyword evidence="2" id="KW-0802">TPR repeat</keyword>
<reference evidence="6" key="1">
    <citation type="submission" date="2020-11" db="EMBL/GenBank/DDBJ databases">
        <authorList>
            <person name="Tran Van P."/>
        </authorList>
    </citation>
    <scope>NUCLEOTIDE SEQUENCE</scope>
</reference>
<feature type="transmembrane region" description="Helical" evidence="4">
    <location>
        <begin position="117"/>
        <end position="141"/>
    </location>
</feature>
<keyword evidence="3 4" id="KW-0472">Membrane</keyword>
<dbReference type="OrthoDB" id="6430135at2759"/>
<feature type="domain" description="DUF1736" evidence="5">
    <location>
        <begin position="33"/>
        <end position="89"/>
    </location>
</feature>
<dbReference type="InterPro" id="IPR052943">
    <property type="entry name" value="TMTC_O-mannosyl-trnsfr"/>
</dbReference>
<accession>A0A7R9L5E5</accession>
<evidence type="ECO:0000313" key="6">
    <source>
        <dbReference type="EMBL" id="CAD7635260.1"/>
    </source>
</evidence>
<gene>
    <name evidence="6" type="ORF">OSB1V03_LOCUS15651</name>
</gene>
<organism evidence="6">
    <name type="scientific">Medioppia subpectinata</name>
    <dbReference type="NCBI Taxonomy" id="1979941"/>
    <lineage>
        <taxon>Eukaryota</taxon>
        <taxon>Metazoa</taxon>
        <taxon>Ecdysozoa</taxon>
        <taxon>Arthropoda</taxon>
        <taxon>Chelicerata</taxon>
        <taxon>Arachnida</taxon>
        <taxon>Acari</taxon>
        <taxon>Acariformes</taxon>
        <taxon>Sarcoptiformes</taxon>
        <taxon>Oribatida</taxon>
        <taxon>Brachypylina</taxon>
        <taxon>Oppioidea</taxon>
        <taxon>Oppiidae</taxon>
        <taxon>Medioppia</taxon>
    </lineage>
</organism>